<feature type="repeat" description="WD" evidence="3">
    <location>
        <begin position="499"/>
        <end position="536"/>
    </location>
</feature>
<evidence type="ECO:0000256" key="3">
    <source>
        <dbReference type="PROSITE-ProRule" id="PRU00221"/>
    </source>
</evidence>
<dbReference type="CDD" id="cd00200">
    <property type="entry name" value="WD40"/>
    <property type="match status" value="1"/>
</dbReference>
<dbReference type="PROSITE" id="PS50082">
    <property type="entry name" value="WD_REPEATS_2"/>
    <property type="match status" value="7"/>
</dbReference>
<dbReference type="InterPro" id="IPR015943">
    <property type="entry name" value="WD40/YVTN_repeat-like_dom_sf"/>
</dbReference>
<protein>
    <submittedName>
        <fullName evidence="6">WD40 repeat protein</fullName>
    </submittedName>
</protein>
<evidence type="ECO:0000313" key="6">
    <source>
        <dbReference type="EMBL" id="MBB5871095.1"/>
    </source>
</evidence>
<dbReference type="InterPro" id="IPR035897">
    <property type="entry name" value="Toll_tir_struct_dom_sf"/>
</dbReference>
<evidence type="ECO:0000256" key="1">
    <source>
        <dbReference type="ARBA" id="ARBA00022574"/>
    </source>
</evidence>
<evidence type="ECO:0000259" key="5">
    <source>
        <dbReference type="PROSITE" id="PS50104"/>
    </source>
</evidence>
<dbReference type="PROSITE" id="PS50294">
    <property type="entry name" value="WD_REPEATS_REGION"/>
    <property type="match status" value="6"/>
</dbReference>
<dbReference type="SUPFAM" id="SSF52200">
    <property type="entry name" value="Toll/Interleukin receptor TIR domain"/>
    <property type="match status" value="1"/>
</dbReference>
<dbReference type="GO" id="GO:0007165">
    <property type="term" value="P:signal transduction"/>
    <property type="evidence" value="ECO:0007669"/>
    <property type="project" value="InterPro"/>
</dbReference>
<feature type="repeat" description="WD" evidence="3">
    <location>
        <begin position="229"/>
        <end position="270"/>
    </location>
</feature>
<feature type="compositionally biased region" description="Low complexity" evidence="4">
    <location>
        <begin position="193"/>
        <end position="213"/>
    </location>
</feature>
<dbReference type="InterPro" id="IPR000157">
    <property type="entry name" value="TIR_dom"/>
</dbReference>
<feature type="repeat" description="WD" evidence="3">
    <location>
        <begin position="409"/>
        <end position="450"/>
    </location>
</feature>
<keyword evidence="7" id="KW-1185">Reference proteome</keyword>
<dbReference type="SMART" id="SM00320">
    <property type="entry name" value="WD40"/>
    <property type="match status" value="7"/>
</dbReference>
<evidence type="ECO:0000256" key="4">
    <source>
        <dbReference type="SAM" id="MobiDB-lite"/>
    </source>
</evidence>
<keyword evidence="2" id="KW-0677">Repeat</keyword>
<dbReference type="SUPFAM" id="SSF50978">
    <property type="entry name" value="WD40 repeat-like"/>
    <property type="match status" value="1"/>
</dbReference>
<dbReference type="AlphaFoldDB" id="A0A841BTS2"/>
<dbReference type="Gene3D" id="2.130.10.10">
    <property type="entry name" value="YVTN repeat-like/Quinoprotein amine dehydrogenase"/>
    <property type="match status" value="3"/>
</dbReference>
<proteinExistence type="predicted"/>
<comment type="caution">
    <text evidence="6">The sequence shown here is derived from an EMBL/GenBank/DDBJ whole genome shotgun (WGS) entry which is preliminary data.</text>
</comment>
<dbReference type="PROSITE" id="PS50104">
    <property type="entry name" value="TIR"/>
    <property type="match status" value="1"/>
</dbReference>
<dbReference type="Proteomes" id="UP000587527">
    <property type="component" value="Unassembled WGS sequence"/>
</dbReference>
<dbReference type="SMART" id="SM00255">
    <property type="entry name" value="TIR"/>
    <property type="match status" value="1"/>
</dbReference>
<dbReference type="Gene3D" id="3.40.50.10140">
    <property type="entry name" value="Toll/interleukin-1 receptor homology (TIR) domain"/>
    <property type="match status" value="1"/>
</dbReference>
<feature type="repeat" description="WD" evidence="3">
    <location>
        <begin position="454"/>
        <end position="495"/>
    </location>
</feature>
<feature type="repeat" description="WD" evidence="3">
    <location>
        <begin position="274"/>
        <end position="315"/>
    </location>
</feature>
<dbReference type="Pfam" id="PF00400">
    <property type="entry name" value="WD40"/>
    <property type="match status" value="7"/>
</dbReference>
<dbReference type="RefSeq" id="WP_184838924.1">
    <property type="nucleotide sequence ID" value="NZ_JACHMN010000002.1"/>
</dbReference>
<dbReference type="InterPro" id="IPR019775">
    <property type="entry name" value="WD40_repeat_CS"/>
</dbReference>
<dbReference type="PANTHER" id="PTHR22847:SF637">
    <property type="entry name" value="WD REPEAT DOMAIN 5B"/>
    <property type="match status" value="1"/>
</dbReference>
<dbReference type="PANTHER" id="PTHR22847">
    <property type="entry name" value="WD40 REPEAT PROTEIN"/>
    <property type="match status" value="1"/>
</dbReference>
<dbReference type="PRINTS" id="PR00320">
    <property type="entry name" value="GPROTEINBRPT"/>
</dbReference>
<dbReference type="Pfam" id="PF13676">
    <property type="entry name" value="TIR_2"/>
    <property type="match status" value="1"/>
</dbReference>
<evidence type="ECO:0000313" key="7">
    <source>
        <dbReference type="Proteomes" id="UP000587527"/>
    </source>
</evidence>
<feature type="domain" description="TIR" evidence="5">
    <location>
        <begin position="1"/>
        <end position="125"/>
    </location>
</feature>
<keyword evidence="1 3" id="KW-0853">WD repeat</keyword>
<dbReference type="InterPro" id="IPR020472">
    <property type="entry name" value="WD40_PAC1"/>
</dbReference>
<dbReference type="EMBL" id="JACHMN010000002">
    <property type="protein sequence ID" value="MBB5871095.1"/>
    <property type="molecule type" value="Genomic_DNA"/>
</dbReference>
<dbReference type="InterPro" id="IPR001680">
    <property type="entry name" value="WD40_rpt"/>
</dbReference>
<name>A0A841BTS2_9ACTN</name>
<reference evidence="6 7" key="1">
    <citation type="submission" date="2020-08" db="EMBL/GenBank/DDBJ databases">
        <title>Sequencing the genomes of 1000 actinobacteria strains.</title>
        <authorList>
            <person name="Klenk H.-P."/>
        </authorList>
    </citation>
    <scope>NUCLEOTIDE SEQUENCE [LARGE SCALE GENOMIC DNA]</scope>
    <source>
        <strain evidence="6 7">DSM 45362</strain>
    </source>
</reference>
<sequence length="536" mass="57032">MSGHVFISYSHASDAEYVAALAEFLKAAGVPVWFDGKIVTGARWANVIQERIDSCAAFVVVMSPASAASQWVDREVNQAEETDRPLMPLLLEGKVFFRLNDVQFEDVTRGEMPSPAFVDHLRSLLHMSGVSDPAPVDSGHRRPVNHRAPRPVGSAAFGSFSGGLRKGTRGRLLVAAGVVVVVALTYGVARLNSRTSAAPSSSPSASARTSPAPNLTTFSRTASQRVAPPHGKAEDVLAVALSADGKTMATSSWENRVGVWDVSTPSAPRELTALTEHTGNVFAVAFSTNGKLMATAGSDKRVVLWDMTNPAAPREVGAVTDHTAEVYAVAFSADGKMMATGGWDKRAMVWDVSNPSKPRRLSTLSGHTGDVLAVAFSADGKMLATGSWDHQVMVWDMSSLPSPKRIATLTDHTSGVRAVAFSADGKMMATGGWDNRAMVWDVSNPSTIHRVTTLTEHTRVVLAVAFSADSRTLVTGSWDELVLAWDVSNPSAIHKIATLTDHSRPVYAVAFSADGRTMATGSHGDNLVLMWAVSNG</sequence>
<accession>A0A841BTS2</accession>
<organism evidence="6 7">
    <name type="scientific">Allocatelliglobosispora scoriae</name>
    <dbReference type="NCBI Taxonomy" id="643052"/>
    <lineage>
        <taxon>Bacteria</taxon>
        <taxon>Bacillati</taxon>
        <taxon>Actinomycetota</taxon>
        <taxon>Actinomycetes</taxon>
        <taxon>Micromonosporales</taxon>
        <taxon>Micromonosporaceae</taxon>
        <taxon>Allocatelliglobosispora</taxon>
    </lineage>
</organism>
<dbReference type="InterPro" id="IPR036322">
    <property type="entry name" value="WD40_repeat_dom_sf"/>
</dbReference>
<feature type="repeat" description="WD" evidence="3">
    <location>
        <begin position="319"/>
        <end position="360"/>
    </location>
</feature>
<gene>
    <name evidence="6" type="ORF">F4553_004474</name>
</gene>
<feature type="repeat" description="WD" evidence="3">
    <location>
        <begin position="364"/>
        <end position="399"/>
    </location>
</feature>
<dbReference type="PROSITE" id="PS00678">
    <property type="entry name" value="WD_REPEATS_1"/>
    <property type="match status" value="5"/>
</dbReference>
<feature type="region of interest" description="Disordered" evidence="4">
    <location>
        <begin position="193"/>
        <end position="216"/>
    </location>
</feature>
<evidence type="ECO:0000256" key="2">
    <source>
        <dbReference type="ARBA" id="ARBA00022737"/>
    </source>
</evidence>